<dbReference type="GO" id="GO:0006364">
    <property type="term" value="P:rRNA processing"/>
    <property type="evidence" value="ECO:0007669"/>
    <property type="project" value="UniProtKB-UniRule"/>
</dbReference>
<dbReference type="PANTHER" id="PTHR12787">
    <property type="entry name" value="RIBOSOMAL RNA-PROCESSING PROTEIN 8"/>
    <property type="match status" value="1"/>
</dbReference>
<evidence type="ECO:0000256" key="5">
    <source>
        <dbReference type="ARBA" id="ARBA00022603"/>
    </source>
</evidence>
<reference evidence="10 11" key="1">
    <citation type="submission" date="2022-12" db="EMBL/GenBank/DDBJ databases">
        <title>Chromosome-level genome assembly of true bugs.</title>
        <authorList>
            <person name="Ma L."/>
            <person name="Li H."/>
        </authorList>
    </citation>
    <scope>NUCLEOTIDE SEQUENCE [LARGE SCALE GENOMIC DNA]</scope>
    <source>
        <strain evidence="10">Lab_2022b</strain>
    </source>
</reference>
<dbReference type="EMBL" id="JAPXFL010000007">
    <property type="protein sequence ID" value="KAK9504402.1"/>
    <property type="molecule type" value="Genomic_DNA"/>
</dbReference>
<dbReference type="InterPro" id="IPR029063">
    <property type="entry name" value="SAM-dependent_MTases_sf"/>
</dbReference>
<dbReference type="GO" id="GO:0046015">
    <property type="term" value="P:regulation of transcription by glucose"/>
    <property type="evidence" value="ECO:0007669"/>
    <property type="project" value="TreeGrafter"/>
</dbReference>
<evidence type="ECO:0000256" key="2">
    <source>
        <dbReference type="ARBA" id="ARBA00006301"/>
    </source>
</evidence>
<dbReference type="FunFam" id="1.10.10.2150:FF:000001">
    <property type="entry name" value="Ribosomal RNA-processing protein 8"/>
    <property type="match status" value="1"/>
</dbReference>
<evidence type="ECO:0000256" key="6">
    <source>
        <dbReference type="ARBA" id="ARBA00022679"/>
    </source>
</evidence>
<dbReference type="PANTHER" id="PTHR12787:SF0">
    <property type="entry name" value="RIBOSOMAL RNA-PROCESSING PROTEIN 8"/>
    <property type="match status" value="1"/>
</dbReference>
<dbReference type="AlphaFoldDB" id="A0AAW1D667"/>
<keyword evidence="4 9" id="KW-0698">rRNA processing</keyword>
<sequence length="251" mass="28722">MATSEGTIKTSGSIKKREKCRLSKNSSLRSKMLHQLASARFRYLNEKLYKSDKSEISEVFSEGTSTFNAYHKGFNQQVKQWPINPLDVIIKALKRRSDLKELRIADFGCGEARLSAEISSIANKVESFDLMAVNSRVKVCDVRHTPLKSGSMDVVVYCLSLMASSLVEHFKESNRVLKVGGIMMIAEVESRFENVNKFIEQLTHFGFELIKNDFTHNLFYFMDFKKVSDISKSKKKKLPDIVLLPCIYKKR</sequence>
<dbReference type="Proteomes" id="UP001461498">
    <property type="component" value="Unassembled WGS sequence"/>
</dbReference>
<evidence type="ECO:0000256" key="3">
    <source>
        <dbReference type="ARBA" id="ARBA00020203"/>
    </source>
</evidence>
<keyword evidence="5 9" id="KW-0489">Methyltransferase</keyword>
<evidence type="ECO:0000256" key="8">
    <source>
        <dbReference type="ARBA" id="ARBA00023242"/>
    </source>
</evidence>
<dbReference type="GO" id="GO:0005677">
    <property type="term" value="C:chromatin silencing complex"/>
    <property type="evidence" value="ECO:0007669"/>
    <property type="project" value="TreeGrafter"/>
</dbReference>
<keyword evidence="7 9" id="KW-0949">S-adenosyl-L-methionine</keyword>
<comment type="subcellular location">
    <subcellularLocation>
        <location evidence="1 9">Nucleus</location>
        <location evidence="1 9">Nucleolus</location>
    </subcellularLocation>
</comment>
<dbReference type="GO" id="GO:0032259">
    <property type="term" value="P:methylation"/>
    <property type="evidence" value="ECO:0007669"/>
    <property type="project" value="UniProtKB-KW"/>
</dbReference>
<dbReference type="GO" id="GO:0000183">
    <property type="term" value="P:rDNA heterochromatin formation"/>
    <property type="evidence" value="ECO:0007669"/>
    <property type="project" value="TreeGrafter"/>
</dbReference>
<dbReference type="Gene3D" id="1.10.10.2150">
    <property type="entry name" value="Ribosomal RNA-processing protein 8, N-terminal domain"/>
    <property type="match status" value="1"/>
</dbReference>
<protein>
    <recommendedName>
        <fullName evidence="3 9">Ribosomal RNA-processing protein 8</fullName>
        <ecNumber evidence="9">2.1.1.-</ecNumber>
    </recommendedName>
</protein>
<dbReference type="GO" id="GO:0008168">
    <property type="term" value="F:methyltransferase activity"/>
    <property type="evidence" value="ECO:0007669"/>
    <property type="project" value="UniProtKB-KW"/>
</dbReference>
<keyword evidence="8 9" id="KW-0539">Nucleus</keyword>
<evidence type="ECO:0000256" key="1">
    <source>
        <dbReference type="ARBA" id="ARBA00004604"/>
    </source>
</evidence>
<dbReference type="Gene3D" id="3.40.50.150">
    <property type="entry name" value="Vaccinia Virus protein VP39"/>
    <property type="match status" value="1"/>
</dbReference>
<dbReference type="GO" id="GO:0005730">
    <property type="term" value="C:nucleolus"/>
    <property type="evidence" value="ECO:0007669"/>
    <property type="project" value="UniProtKB-SubCell"/>
</dbReference>
<dbReference type="GO" id="GO:0033553">
    <property type="term" value="C:rDNA heterochromatin"/>
    <property type="evidence" value="ECO:0007669"/>
    <property type="project" value="TreeGrafter"/>
</dbReference>
<proteinExistence type="inferred from homology"/>
<dbReference type="Pfam" id="PF05148">
    <property type="entry name" value="Methyltransf_8"/>
    <property type="match status" value="1"/>
</dbReference>
<comment type="similarity">
    <text evidence="2 9">Belongs to the methyltransferase superfamily. RRP8 family.</text>
</comment>
<dbReference type="GO" id="GO:0042149">
    <property type="term" value="P:cellular response to glucose starvation"/>
    <property type="evidence" value="ECO:0007669"/>
    <property type="project" value="TreeGrafter"/>
</dbReference>
<keyword evidence="6 9" id="KW-0808">Transferase</keyword>
<evidence type="ECO:0000313" key="11">
    <source>
        <dbReference type="Proteomes" id="UP001461498"/>
    </source>
</evidence>
<dbReference type="InterPro" id="IPR007823">
    <property type="entry name" value="RRP8"/>
</dbReference>
<keyword evidence="11" id="KW-1185">Reference proteome</keyword>
<organism evidence="10 11">
    <name type="scientific">Rhynocoris fuscipes</name>
    <dbReference type="NCBI Taxonomy" id="488301"/>
    <lineage>
        <taxon>Eukaryota</taxon>
        <taxon>Metazoa</taxon>
        <taxon>Ecdysozoa</taxon>
        <taxon>Arthropoda</taxon>
        <taxon>Hexapoda</taxon>
        <taxon>Insecta</taxon>
        <taxon>Pterygota</taxon>
        <taxon>Neoptera</taxon>
        <taxon>Paraneoptera</taxon>
        <taxon>Hemiptera</taxon>
        <taxon>Heteroptera</taxon>
        <taxon>Panheteroptera</taxon>
        <taxon>Cimicomorpha</taxon>
        <taxon>Reduviidae</taxon>
        <taxon>Harpactorinae</taxon>
        <taxon>Harpactorini</taxon>
        <taxon>Rhynocoris</taxon>
    </lineage>
</organism>
<dbReference type="CDD" id="cd02440">
    <property type="entry name" value="AdoMet_MTases"/>
    <property type="match status" value="1"/>
</dbReference>
<gene>
    <name evidence="10" type="ORF">O3M35_010742</name>
</gene>
<accession>A0AAW1D667</accession>
<comment type="function">
    <text evidence="9">Probable methyltransferase required to silence rDNA.</text>
</comment>
<evidence type="ECO:0000256" key="9">
    <source>
        <dbReference type="RuleBase" id="RU365074"/>
    </source>
</evidence>
<comment type="caution">
    <text evidence="10">The sequence shown here is derived from an EMBL/GenBank/DDBJ whole genome shotgun (WGS) entry which is preliminary data.</text>
</comment>
<evidence type="ECO:0000256" key="4">
    <source>
        <dbReference type="ARBA" id="ARBA00022552"/>
    </source>
</evidence>
<evidence type="ECO:0000256" key="7">
    <source>
        <dbReference type="ARBA" id="ARBA00022691"/>
    </source>
</evidence>
<name>A0AAW1D667_9HEMI</name>
<dbReference type="SUPFAM" id="SSF53335">
    <property type="entry name" value="S-adenosyl-L-methionine-dependent methyltransferases"/>
    <property type="match status" value="1"/>
</dbReference>
<evidence type="ECO:0000313" key="10">
    <source>
        <dbReference type="EMBL" id="KAK9504402.1"/>
    </source>
</evidence>
<dbReference type="InterPro" id="IPR042036">
    <property type="entry name" value="RRP8_N"/>
</dbReference>
<dbReference type="EC" id="2.1.1.-" evidence="9"/>